<sequence>MVALTKSSAFNKALIAFALITGVTIMGKNWLALQQIDYRVVLGGNILLFLISVVTTGMSVNALKNPNPHAFVRAVYAGFLIRLFTCAIAAVIYIVMAKDGVNKYGLFLSMLTYFVYTAIEVAAIQKILRDKKNA</sequence>
<dbReference type="RefSeq" id="WP_386101104.1">
    <property type="nucleotide sequence ID" value="NZ_JBHUOZ010000003.1"/>
</dbReference>
<evidence type="ECO:0000256" key="1">
    <source>
        <dbReference type="SAM" id="Phobius"/>
    </source>
</evidence>
<organism evidence="2 3">
    <name type="scientific">Terrimonas rubra</name>
    <dbReference type="NCBI Taxonomy" id="1035890"/>
    <lineage>
        <taxon>Bacteria</taxon>
        <taxon>Pseudomonadati</taxon>
        <taxon>Bacteroidota</taxon>
        <taxon>Chitinophagia</taxon>
        <taxon>Chitinophagales</taxon>
        <taxon>Chitinophagaceae</taxon>
        <taxon>Terrimonas</taxon>
    </lineage>
</organism>
<gene>
    <name evidence="2" type="ORF">ACFS6H_15970</name>
</gene>
<feature type="transmembrane region" description="Helical" evidence="1">
    <location>
        <begin position="38"/>
        <end position="63"/>
    </location>
</feature>
<dbReference type="EMBL" id="JBHUOZ010000003">
    <property type="protein sequence ID" value="MFD2921223.1"/>
    <property type="molecule type" value="Genomic_DNA"/>
</dbReference>
<accession>A0ABW6A7E4</accession>
<reference evidence="3" key="1">
    <citation type="journal article" date="2019" name="Int. J. Syst. Evol. Microbiol.">
        <title>The Global Catalogue of Microorganisms (GCM) 10K type strain sequencing project: providing services to taxonomists for standard genome sequencing and annotation.</title>
        <authorList>
            <consortium name="The Broad Institute Genomics Platform"/>
            <consortium name="The Broad Institute Genome Sequencing Center for Infectious Disease"/>
            <person name="Wu L."/>
            <person name="Ma J."/>
        </authorList>
    </citation>
    <scope>NUCLEOTIDE SEQUENCE [LARGE SCALE GENOMIC DNA]</scope>
    <source>
        <strain evidence="3">KCTC 23299</strain>
    </source>
</reference>
<dbReference type="Proteomes" id="UP001597511">
    <property type="component" value="Unassembled WGS sequence"/>
</dbReference>
<keyword evidence="3" id="KW-1185">Reference proteome</keyword>
<keyword evidence="1" id="KW-1133">Transmembrane helix</keyword>
<protein>
    <recommendedName>
        <fullName evidence="4">ATP synthase I chain</fullName>
    </recommendedName>
</protein>
<name>A0ABW6A7E4_9BACT</name>
<evidence type="ECO:0008006" key="4">
    <source>
        <dbReference type="Google" id="ProtNLM"/>
    </source>
</evidence>
<proteinExistence type="predicted"/>
<keyword evidence="1" id="KW-0472">Membrane</keyword>
<keyword evidence="1" id="KW-0812">Transmembrane</keyword>
<feature type="transmembrane region" description="Helical" evidence="1">
    <location>
        <begin position="12"/>
        <end position="32"/>
    </location>
</feature>
<evidence type="ECO:0000313" key="2">
    <source>
        <dbReference type="EMBL" id="MFD2921223.1"/>
    </source>
</evidence>
<feature type="transmembrane region" description="Helical" evidence="1">
    <location>
        <begin position="75"/>
        <end position="95"/>
    </location>
</feature>
<evidence type="ECO:0000313" key="3">
    <source>
        <dbReference type="Proteomes" id="UP001597511"/>
    </source>
</evidence>
<feature type="transmembrane region" description="Helical" evidence="1">
    <location>
        <begin position="107"/>
        <end position="128"/>
    </location>
</feature>
<comment type="caution">
    <text evidence="2">The sequence shown here is derived from an EMBL/GenBank/DDBJ whole genome shotgun (WGS) entry which is preliminary data.</text>
</comment>